<organism evidence="1 2">
    <name type="scientific">Heracleum sosnowskyi</name>
    <dbReference type="NCBI Taxonomy" id="360622"/>
    <lineage>
        <taxon>Eukaryota</taxon>
        <taxon>Viridiplantae</taxon>
        <taxon>Streptophyta</taxon>
        <taxon>Embryophyta</taxon>
        <taxon>Tracheophyta</taxon>
        <taxon>Spermatophyta</taxon>
        <taxon>Magnoliopsida</taxon>
        <taxon>eudicotyledons</taxon>
        <taxon>Gunneridae</taxon>
        <taxon>Pentapetalae</taxon>
        <taxon>asterids</taxon>
        <taxon>campanulids</taxon>
        <taxon>Apiales</taxon>
        <taxon>Apiaceae</taxon>
        <taxon>Apioideae</taxon>
        <taxon>apioid superclade</taxon>
        <taxon>Tordylieae</taxon>
        <taxon>Tordyliinae</taxon>
        <taxon>Heracleum</taxon>
    </lineage>
</organism>
<reference evidence="1" key="2">
    <citation type="submission" date="2023-05" db="EMBL/GenBank/DDBJ databases">
        <authorList>
            <person name="Schelkunov M.I."/>
        </authorList>
    </citation>
    <scope>NUCLEOTIDE SEQUENCE</scope>
    <source>
        <strain evidence="1">Hsosn_3</strain>
        <tissue evidence="1">Leaf</tissue>
    </source>
</reference>
<reference evidence="1" key="1">
    <citation type="submission" date="2023-02" db="EMBL/GenBank/DDBJ databases">
        <title>Genome of toxic invasive species Heracleum sosnowskyi carries increased number of genes despite the absence of recent whole-genome duplications.</title>
        <authorList>
            <person name="Schelkunov M."/>
            <person name="Shtratnikova V."/>
            <person name="Makarenko M."/>
            <person name="Klepikova A."/>
            <person name="Omelchenko D."/>
            <person name="Novikova G."/>
            <person name="Obukhova E."/>
            <person name="Bogdanov V."/>
            <person name="Penin A."/>
            <person name="Logacheva M."/>
        </authorList>
    </citation>
    <scope>NUCLEOTIDE SEQUENCE</scope>
    <source>
        <strain evidence="1">Hsosn_3</strain>
        <tissue evidence="1">Leaf</tissue>
    </source>
</reference>
<protein>
    <submittedName>
        <fullName evidence="1">Uncharacterized protein</fullName>
    </submittedName>
</protein>
<comment type="caution">
    <text evidence="1">The sequence shown here is derived from an EMBL/GenBank/DDBJ whole genome shotgun (WGS) entry which is preliminary data.</text>
</comment>
<proteinExistence type="predicted"/>
<sequence length="106" mass="12656">MLQHNRCTSHKKLSYRDEMMAQPTRRWSRKMNIKLKGLRRTGHKKFKWKTFCVVIWPRKIAQIYSDIVDKILKMDGTFPGIIFSSQFGFPVLSHPTADRRRNSLYV</sequence>
<keyword evidence="2" id="KW-1185">Reference proteome</keyword>
<dbReference type="EMBL" id="JAUIZM010000010">
    <property type="protein sequence ID" value="KAK1360415.1"/>
    <property type="molecule type" value="Genomic_DNA"/>
</dbReference>
<evidence type="ECO:0000313" key="1">
    <source>
        <dbReference type="EMBL" id="KAK1360415.1"/>
    </source>
</evidence>
<dbReference type="Proteomes" id="UP001237642">
    <property type="component" value="Unassembled WGS sequence"/>
</dbReference>
<evidence type="ECO:0000313" key="2">
    <source>
        <dbReference type="Proteomes" id="UP001237642"/>
    </source>
</evidence>
<name>A0AAD8H6B5_9APIA</name>
<gene>
    <name evidence="1" type="ORF">POM88_044889</name>
</gene>
<accession>A0AAD8H6B5</accession>
<dbReference type="AlphaFoldDB" id="A0AAD8H6B5"/>